<organism evidence="7 8">
    <name type="scientific">Cloeon dipterum</name>
    <dbReference type="NCBI Taxonomy" id="197152"/>
    <lineage>
        <taxon>Eukaryota</taxon>
        <taxon>Metazoa</taxon>
        <taxon>Ecdysozoa</taxon>
        <taxon>Arthropoda</taxon>
        <taxon>Hexapoda</taxon>
        <taxon>Insecta</taxon>
        <taxon>Pterygota</taxon>
        <taxon>Palaeoptera</taxon>
        <taxon>Ephemeroptera</taxon>
        <taxon>Pisciforma</taxon>
        <taxon>Baetidae</taxon>
        <taxon>Cloeon</taxon>
    </lineage>
</organism>
<protein>
    <recommendedName>
        <fullName evidence="6">C2H2-type domain-containing protein</fullName>
    </recommendedName>
</protein>
<dbReference type="GO" id="GO:0008270">
    <property type="term" value="F:zinc ion binding"/>
    <property type="evidence" value="ECO:0007669"/>
    <property type="project" value="UniProtKB-KW"/>
</dbReference>
<dbReference type="Gene3D" id="3.30.160.60">
    <property type="entry name" value="Classic Zinc Finger"/>
    <property type="match status" value="2"/>
</dbReference>
<keyword evidence="1" id="KW-0479">Metal-binding</keyword>
<keyword evidence="4" id="KW-0862">Zinc</keyword>
<evidence type="ECO:0000313" key="8">
    <source>
        <dbReference type="Proteomes" id="UP000494165"/>
    </source>
</evidence>
<dbReference type="InterPro" id="IPR013087">
    <property type="entry name" value="Znf_C2H2_type"/>
</dbReference>
<feature type="domain" description="C2H2-type" evidence="6">
    <location>
        <begin position="20"/>
        <end position="48"/>
    </location>
</feature>
<evidence type="ECO:0000259" key="6">
    <source>
        <dbReference type="PROSITE" id="PS50157"/>
    </source>
</evidence>
<reference evidence="7 8" key="1">
    <citation type="submission" date="2020-04" db="EMBL/GenBank/DDBJ databases">
        <authorList>
            <person name="Alioto T."/>
            <person name="Alioto T."/>
            <person name="Gomez Garrido J."/>
        </authorList>
    </citation>
    <scope>NUCLEOTIDE SEQUENCE [LARGE SCALE GENOMIC DNA]</scope>
</reference>
<feature type="domain" description="C2H2-type" evidence="6">
    <location>
        <begin position="191"/>
        <end position="219"/>
    </location>
</feature>
<comment type="caution">
    <text evidence="7">The sequence shown here is derived from an EMBL/GenBank/DDBJ whole genome shotgun (WGS) entry which is preliminary data.</text>
</comment>
<dbReference type="InterPro" id="IPR036236">
    <property type="entry name" value="Znf_C2H2_sf"/>
</dbReference>
<proteinExistence type="predicted"/>
<evidence type="ECO:0000256" key="3">
    <source>
        <dbReference type="ARBA" id="ARBA00022771"/>
    </source>
</evidence>
<evidence type="ECO:0000313" key="7">
    <source>
        <dbReference type="EMBL" id="CAB3365347.1"/>
    </source>
</evidence>
<dbReference type="OrthoDB" id="6368764at2759"/>
<dbReference type="Pfam" id="PF00096">
    <property type="entry name" value="zf-C2H2"/>
    <property type="match status" value="1"/>
</dbReference>
<dbReference type="Proteomes" id="UP000494165">
    <property type="component" value="Unassembled WGS sequence"/>
</dbReference>
<evidence type="ECO:0000256" key="2">
    <source>
        <dbReference type="ARBA" id="ARBA00022737"/>
    </source>
</evidence>
<name>A0A8S1CDB2_9INSE</name>
<dbReference type="GO" id="GO:0005634">
    <property type="term" value="C:nucleus"/>
    <property type="evidence" value="ECO:0007669"/>
    <property type="project" value="TreeGrafter"/>
</dbReference>
<dbReference type="AlphaFoldDB" id="A0A8S1CDB2"/>
<gene>
    <name evidence="7" type="ORF">CLODIP_2_CD06125</name>
</gene>
<dbReference type="EMBL" id="CADEPI010000020">
    <property type="protein sequence ID" value="CAB3365347.1"/>
    <property type="molecule type" value="Genomic_DNA"/>
</dbReference>
<dbReference type="GO" id="GO:0010468">
    <property type="term" value="P:regulation of gene expression"/>
    <property type="evidence" value="ECO:0007669"/>
    <property type="project" value="TreeGrafter"/>
</dbReference>
<evidence type="ECO:0000256" key="5">
    <source>
        <dbReference type="PROSITE-ProRule" id="PRU00042"/>
    </source>
</evidence>
<dbReference type="SUPFAM" id="SSF57667">
    <property type="entry name" value="beta-beta-alpha zinc fingers"/>
    <property type="match status" value="1"/>
</dbReference>
<keyword evidence="3 5" id="KW-0863">Zinc-finger</keyword>
<dbReference type="SMART" id="SM00355">
    <property type="entry name" value="ZnF_C2H2"/>
    <property type="match status" value="5"/>
</dbReference>
<dbReference type="InterPro" id="IPR050688">
    <property type="entry name" value="Zinc_finger/UBP_domain"/>
</dbReference>
<sequence length="252" mass="28628">MLEALRLPPESAAAAPTQSHFCHFCPEAFEDAIHLEAHLREQHSSDLGRLHRLDVLRMRCCPLCPARFFDQELLPPHLLQEHSAELGRLFKGRATPDQKLACPFCDYKVLAAFGELLSHHVDEAHISELQQYLVQQPNNAAPEEEQVELNEPPFIEDTPVKTSCFGPSRKKVPFTCSTPKAPTRQITHGDFRCGSCGVYFESDCDLVSHVKLKHNKVKALMRPLYGCGVCSAVFYRNSFVRRHHRLHHTQLD</sequence>
<keyword evidence="8" id="KW-1185">Reference proteome</keyword>
<dbReference type="PROSITE" id="PS00028">
    <property type="entry name" value="ZINC_FINGER_C2H2_1"/>
    <property type="match status" value="4"/>
</dbReference>
<feature type="domain" description="C2H2-type" evidence="6">
    <location>
        <begin position="225"/>
        <end position="252"/>
    </location>
</feature>
<accession>A0A8S1CDB2</accession>
<dbReference type="PROSITE" id="PS50157">
    <property type="entry name" value="ZINC_FINGER_C2H2_2"/>
    <property type="match status" value="3"/>
</dbReference>
<dbReference type="PANTHER" id="PTHR24403">
    <property type="entry name" value="ZINC FINGER PROTEIN"/>
    <property type="match status" value="1"/>
</dbReference>
<dbReference type="PANTHER" id="PTHR24403:SF67">
    <property type="entry name" value="FI01116P-RELATED"/>
    <property type="match status" value="1"/>
</dbReference>
<keyword evidence="2" id="KW-0677">Repeat</keyword>
<evidence type="ECO:0000256" key="1">
    <source>
        <dbReference type="ARBA" id="ARBA00022723"/>
    </source>
</evidence>
<evidence type="ECO:0000256" key="4">
    <source>
        <dbReference type="ARBA" id="ARBA00022833"/>
    </source>
</evidence>